<dbReference type="Pfam" id="PF20434">
    <property type="entry name" value="BD-FAE"/>
    <property type="match status" value="1"/>
</dbReference>
<dbReference type="EMBL" id="JAACJL010000016">
    <property type="protein sequence ID" value="KAF4619718.1"/>
    <property type="molecule type" value="Genomic_DNA"/>
</dbReference>
<keyword evidence="1" id="KW-0378">Hydrolase</keyword>
<gene>
    <name evidence="3" type="ORF">D9613_004818</name>
</gene>
<accession>A0A8H4QYU2</accession>
<comment type="caution">
    <text evidence="3">The sequence shown here is derived from an EMBL/GenBank/DDBJ whole genome shotgun (WGS) entry which is preliminary data.</text>
</comment>
<dbReference type="GO" id="GO:0016787">
    <property type="term" value="F:hydrolase activity"/>
    <property type="evidence" value="ECO:0007669"/>
    <property type="project" value="UniProtKB-KW"/>
</dbReference>
<dbReference type="PANTHER" id="PTHR48081:SF3">
    <property type="entry name" value="ALPHA_BETA HYDROLASE FOLD-3 DOMAIN-CONTAINING PROTEIN"/>
    <property type="match status" value="1"/>
</dbReference>
<evidence type="ECO:0000313" key="4">
    <source>
        <dbReference type="Proteomes" id="UP000521872"/>
    </source>
</evidence>
<name>A0A8H4QYU2_9AGAR</name>
<dbReference type="AlphaFoldDB" id="A0A8H4QYU2"/>
<keyword evidence="4" id="KW-1185">Reference proteome</keyword>
<dbReference type="InterPro" id="IPR050300">
    <property type="entry name" value="GDXG_lipolytic_enzyme"/>
</dbReference>
<feature type="domain" description="BD-FAE-like" evidence="2">
    <location>
        <begin position="93"/>
        <end position="208"/>
    </location>
</feature>
<dbReference type="SUPFAM" id="SSF53474">
    <property type="entry name" value="alpha/beta-Hydrolases"/>
    <property type="match status" value="1"/>
</dbReference>
<evidence type="ECO:0000256" key="1">
    <source>
        <dbReference type="ARBA" id="ARBA00022801"/>
    </source>
</evidence>
<evidence type="ECO:0000313" key="3">
    <source>
        <dbReference type="EMBL" id="KAF4619718.1"/>
    </source>
</evidence>
<dbReference type="PANTHER" id="PTHR48081">
    <property type="entry name" value="AB HYDROLASE SUPERFAMILY PROTEIN C4A8.06C"/>
    <property type="match status" value="1"/>
</dbReference>
<proteinExistence type="predicted"/>
<organism evidence="3 4">
    <name type="scientific">Agrocybe pediades</name>
    <dbReference type="NCBI Taxonomy" id="84607"/>
    <lineage>
        <taxon>Eukaryota</taxon>
        <taxon>Fungi</taxon>
        <taxon>Dikarya</taxon>
        <taxon>Basidiomycota</taxon>
        <taxon>Agaricomycotina</taxon>
        <taxon>Agaricomycetes</taxon>
        <taxon>Agaricomycetidae</taxon>
        <taxon>Agaricales</taxon>
        <taxon>Agaricineae</taxon>
        <taxon>Strophariaceae</taxon>
        <taxon>Agrocybe</taxon>
    </lineage>
</organism>
<dbReference type="InterPro" id="IPR049492">
    <property type="entry name" value="BD-FAE-like_dom"/>
</dbReference>
<evidence type="ECO:0000259" key="2">
    <source>
        <dbReference type="Pfam" id="PF20434"/>
    </source>
</evidence>
<dbReference type="Proteomes" id="UP000521872">
    <property type="component" value="Unassembled WGS sequence"/>
</dbReference>
<dbReference type="InterPro" id="IPR029058">
    <property type="entry name" value="AB_hydrolase_fold"/>
</dbReference>
<reference evidence="3 4" key="1">
    <citation type="submission" date="2019-12" db="EMBL/GenBank/DDBJ databases">
        <authorList>
            <person name="Floudas D."/>
            <person name="Bentzer J."/>
            <person name="Ahren D."/>
            <person name="Johansson T."/>
            <person name="Persson P."/>
            <person name="Tunlid A."/>
        </authorList>
    </citation>
    <scope>NUCLEOTIDE SEQUENCE [LARGE SCALE GENOMIC DNA]</scope>
    <source>
        <strain evidence="3 4">CBS 102.39</strain>
    </source>
</reference>
<sequence>MSGMLGVYLGRKKNSDFTSAANATNLSFVLLSPPRPIGLCFEGADYKYELQRFLKSTKANNASIFHPLKVIEAMSQFKTIEYKKLNGTQPVLMDVYSPPLPSADKIVALPIIVYIHGGALTLGNRQDFFPTWLKDRVLASGYAFVSIDYRLLIPITGKEVVEDIQDAFTFVSTHELPGEGYTFKLDGDRIGVAGHSAGGLAAVLATIHSTPRPKVLVDVYGMGGNFFTGFHLNIKPGEVSMMNQTIPHLEPAEFAGFTYPYVKGLPPVVTEFPVGDFMAEDPAQRKDPRANIYNFHFQRGNYLDYYTGLHEPSLSAALRSVLSKENPTLEDFKRVIPKDKQSLFPQLSIDANWPPTLLMHGTIDDAVLIDESRNLRDIIKATGTPVELIEVEGVQHAWDYFPVAETTHSKEFDAVIEFVRKYL</sequence>
<dbReference type="Gene3D" id="3.40.50.1820">
    <property type="entry name" value="alpha/beta hydrolase"/>
    <property type="match status" value="1"/>
</dbReference>
<protein>
    <recommendedName>
        <fullName evidence="2">BD-FAE-like domain-containing protein</fullName>
    </recommendedName>
</protein>